<evidence type="ECO:0000313" key="3">
    <source>
        <dbReference type="EMBL" id="CAL4765974.1"/>
    </source>
</evidence>
<dbReference type="Proteomes" id="UP001152797">
    <property type="component" value="Unassembled WGS sequence"/>
</dbReference>
<accession>A0A9P1BS99</accession>
<evidence type="ECO:0000256" key="1">
    <source>
        <dbReference type="SAM" id="MobiDB-lite"/>
    </source>
</evidence>
<protein>
    <submittedName>
        <fullName evidence="2">Uncharacterized protein</fullName>
    </submittedName>
</protein>
<dbReference type="EMBL" id="CAMXCT010000427">
    <property type="protein sequence ID" value="CAI3978662.1"/>
    <property type="molecule type" value="Genomic_DNA"/>
</dbReference>
<evidence type="ECO:0000313" key="4">
    <source>
        <dbReference type="Proteomes" id="UP001152797"/>
    </source>
</evidence>
<feature type="compositionally biased region" description="Basic and acidic residues" evidence="1">
    <location>
        <begin position="125"/>
        <end position="138"/>
    </location>
</feature>
<name>A0A9P1BS99_9DINO</name>
<feature type="compositionally biased region" description="Low complexity" evidence="1">
    <location>
        <begin position="95"/>
        <end position="105"/>
    </location>
</feature>
<sequence>MVEGGKMHLIVEISAKMSPHYTALIGKIREALEKDNLSKEEALSMRAKLLKQYDPQSPSTYVKHLAALGKATAKCKEELEASLSKSLEKRDLEESATGSASSSSGLEKPPGTWGVQGGKKKSKRKTLEKVSESLEKDKKPKGKALNHSQWDDDEEEESLEKDQKPVVVVDWYNTLWVGKGIPPENLAGLEKLCQAAQVTILSFVGSWKRAQEVEKDMQEHVPDHLQQIIPMETCRGKVGNDGKCHHACDWGAEAIFDDRAAIIRECQEWGLDVYPINTLQEGHARAGGGYETFADAVEACLKNHQ</sequence>
<comment type="caution">
    <text evidence="2">The sequence shown here is derived from an EMBL/GenBank/DDBJ whole genome shotgun (WGS) entry which is preliminary data.</text>
</comment>
<gene>
    <name evidence="2" type="ORF">C1SCF055_LOCUS6686</name>
</gene>
<proteinExistence type="predicted"/>
<feature type="region of interest" description="Disordered" evidence="1">
    <location>
        <begin position="86"/>
        <end position="161"/>
    </location>
</feature>
<keyword evidence="4" id="KW-1185">Reference proteome</keyword>
<reference evidence="2" key="1">
    <citation type="submission" date="2022-10" db="EMBL/GenBank/DDBJ databases">
        <authorList>
            <person name="Chen Y."/>
            <person name="Dougan E. K."/>
            <person name="Chan C."/>
            <person name="Rhodes N."/>
            <person name="Thang M."/>
        </authorList>
    </citation>
    <scope>NUCLEOTIDE SEQUENCE</scope>
</reference>
<dbReference type="EMBL" id="CAMXCT020000427">
    <property type="protein sequence ID" value="CAL1132037.1"/>
    <property type="molecule type" value="Genomic_DNA"/>
</dbReference>
<evidence type="ECO:0000313" key="2">
    <source>
        <dbReference type="EMBL" id="CAI3978662.1"/>
    </source>
</evidence>
<reference evidence="3 4" key="2">
    <citation type="submission" date="2024-05" db="EMBL/GenBank/DDBJ databases">
        <authorList>
            <person name="Chen Y."/>
            <person name="Shah S."/>
            <person name="Dougan E. K."/>
            <person name="Thang M."/>
            <person name="Chan C."/>
        </authorList>
    </citation>
    <scope>NUCLEOTIDE SEQUENCE [LARGE SCALE GENOMIC DNA]</scope>
</reference>
<organism evidence="2">
    <name type="scientific">Cladocopium goreaui</name>
    <dbReference type="NCBI Taxonomy" id="2562237"/>
    <lineage>
        <taxon>Eukaryota</taxon>
        <taxon>Sar</taxon>
        <taxon>Alveolata</taxon>
        <taxon>Dinophyceae</taxon>
        <taxon>Suessiales</taxon>
        <taxon>Symbiodiniaceae</taxon>
        <taxon>Cladocopium</taxon>
    </lineage>
</organism>
<dbReference type="AlphaFoldDB" id="A0A9P1BS99"/>
<dbReference type="EMBL" id="CAMXCT030000427">
    <property type="protein sequence ID" value="CAL4765974.1"/>
    <property type="molecule type" value="Genomic_DNA"/>
</dbReference>